<dbReference type="STRING" id="35608.A0A2U1PTK2"/>
<keyword evidence="3" id="KW-0808">Transferase</keyword>
<dbReference type="GO" id="GO:0061630">
    <property type="term" value="F:ubiquitin protein ligase activity"/>
    <property type="evidence" value="ECO:0007669"/>
    <property type="project" value="UniProtKB-EC"/>
</dbReference>
<dbReference type="SMART" id="SM00184">
    <property type="entry name" value="RING"/>
    <property type="match status" value="1"/>
</dbReference>
<evidence type="ECO:0000256" key="6">
    <source>
        <dbReference type="ARBA" id="ARBA00022786"/>
    </source>
</evidence>
<keyword evidence="6" id="KW-0833">Ubl conjugation pathway</keyword>
<comment type="catalytic activity">
    <reaction evidence="1">
        <text>S-ubiquitinyl-[E2 ubiquitin-conjugating enzyme]-L-cysteine + [acceptor protein]-L-lysine = [E2 ubiquitin-conjugating enzyme]-L-cysteine + N(6)-ubiquitinyl-[acceptor protein]-L-lysine.</text>
        <dbReference type="EC" id="2.3.2.27"/>
    </reaction>
</comment>
<dbReference type="OrthoDB" id="1411524at2759"/>
<gene>
    <name evidence="10" type="ORF">CTI12_AA113190</name>
</gene>
<dbReference type="PANTHER" id="PTHR22937">
    <property type="entry name" value="E3 UBIQUITIN-PROTEIN LIGASE RNF165"/>
    <property type="match status" value="1"/>
</dbReference>
<evidence type="ECO:0000256" key="3">
    <source>
        <dbReference type="ARBA" id="ARBA00022679"/>
    </source>
</evidence>
<proteinExistence type="predicted"/>
<protein>
    <recommendedName>
        <fullName evidence="2">RING-type E3 ubiquitin transferase</fullName>
        <ecNumber evidence="2">2.3.2.27</ecNumber>
    </recommendedName>
</protein>
<evidence type="ECO:0000313" key="10">
    <source>
        <dbReference type="EMBL" id="PWA89090.1"/>
    </source>
</evidence>
<keyword evidence="7" id="KW-0862">Zinc</keyword>
<name>A0A2U1PTK2_ARTAN</name>
<evidence type="ECO:0000256" key="1">
    <source>
        <dbReference type="ARBA" id="ARBA00000900"/>
    </source>
</evidence>
<reference evidence="10 11" key="1">
    <citation type="journal article" date="2018" name="Mol. Plant">
        <title>The genome of Artemisia annua provides insight into the evolution of Asteraceae family and artemisinin biosynthesis.</title>
        <authorList>
            <person name="Shen Q."/>
            <person name="Zhang L."/>
            <person name="Liao Z."/>
            <person name="Wang S."/>
            <person name="Yan T."/>
            <person name="Shi P."/>
            <person name="Liu M."/>
            <person name="Fu X."/>
            <person name="Pan Q."/>
            <person name="Wang Y."/>
            <person name="Lv Z."/>
            <person name="Lu X."/>
            <person name="Zhang F."/>
            <person name="Jiang W."/>
            <person name="Ma Y."/>
            <person name="Chen M."/>
            <person name="Hao X."/>
            <person name="Li L."/>
            <person name="Tang Y."/>
            <person name="Lv G."/>
            <person name="Zhou Y."/>
            <person name="Sun X."/>
            <person name="Brodelius P.E."/>
            <person name="Rose J.K.C."/>
            <person name="Tang K."/>
        </authorList>
    </citation>
    <scope>NUCLEOTIDE SEQUENCE [LARGE SCALE GENOMIC DNA]</scope>
    <source>
        <strain evidence="11">cv. Huhao1</strain>
        <tissue evidence="10">Leaf</tissue>
    </source>
</reference>
<organism evidence="10 11">
    <name type="scientific">Artemisia annua</name>
    <name type="common">Sweet wormwood</name>
    <dbReference type="NCBI Taxonomy" id="35608"/>
    <lineage>
        <taxon>Eukaryota</taxon>
        <taxon>Viridiplantae</taxon>
        <taxon>Streptophyta</taxon>
        <taxon>Embryophyta</taxon>
        <taxon>Tracheophyta</taxon>
        <taxon>Spermatophyta</taxon>
        <taxon>Magnoliopsida</taxon>
        <taxon>eudicotyledons</taxon>
        <taxon>Gunneridae</taxon>
        <taxon>Pentapetalae</taxon>
        <taxon>asterids</taxon>
        <taxon>campanulids</taxon>
        <taxon>Asterales</taxon>
        <taxon>Asteraceae</taxon>
        <taxon>Asteroideae</taxon>
        <taxon>Anthemideae</taxon>
        <taxon>Artemisiinae</taxon>
        <taxon>Artemisia</taxon>
    </lineage>
</organism>
<evidence type="ECO:0000256" key="2">
    <source>
        <dbReference type="ARBA" id="ARBA00012483"/>
    </source>
</evidence>
<dbReference type="InterPro" id="IPR045191">
    <property type="entry name" value="MBR1/2-like"/>
</dbReference>
<evidence type="ECO:0000313" key="11">
    <source>
        <dbReference type="Proteomes" id="UP000245207"/>
    </source>
</evidence>
<evidence type="ECO:0000256" key="8">
    <source>
        <dbReference type="PROSITE-ProRule" id="PRU00175"/>
    </source>
</evidence>
<dbReference type="EMBL" id="PKPP01000750">
    <property type="protein sequence ID" value="PWA89090.1"/>
    <property type="molecule type" value="Genomic_DNA"/>
</dbReference>
<accession>A0A2U1PTK2</accession>
<keyword evidence="11" id="KW-1185">Reference proteome</keyword>
<dbReference type="Proteomes" id="UP000245207">
    <property type="component" value="Unassembled WGS sequence"/>
</dbReference>
<dbReference type="PANTHER" id="PTHR22937:SF222">
    <property type="entry name" value="RING-TYPE E3 UBIQUITIN TRANSFERASE"/>
    <property type="match status" value="1"/>
</dbReference>
<dbReference type="InterPro" id="IPR013083">
    <property type="entry name" value="Znf_RING/FYVE/PHD"/>
</dbReference>
<dbReference type="EC" id="2.3.2.27" evidence="2"/>
<sequence>MDHLRDDPTFMALSSIQKIEYLQRLNMSESHLNPASASRARMLSGLQCMLENNVPLSYITPRIVDRHLQASVRHDKMDGECIICMREYEKNERIGTLDCRHEFHADCVTDWLLRKNECPLCRATALKRSRSH</sequence>
<feature type="domain" description="RING-type" evidence="9">
    <location>
        <begin position="81"/>
        <end position="122"/>
    </location>
</feature>
<dbReference type="GO" id="GO:0008270">
    <property type="term" value="F:zinc ion binding"/>
    <property type="evidence" value="ECO:0007669"/>
    <property type="project" value="UniProtKB-KW"/>
</dbReference>
<evidence type="ECO:0000259" key="9">
    <source>
        <dbReference type="PROSITE" id="PS50089"/>
    </source>
</evidence>
<keyword evidence="5 8" id="KW-0863">Zinc-finger</keyword>
<dbReference type="Pfam" id="PF13639">
    <property type="entry name" value="zf-RING_2"/>
    <property type="match status" value="1"/>
</dbReference>
<dbReference type="PROSITE" id="PS50089">
    <property type="entry name" value="ZF_RING_2"/>
    <property type="match status" value="1"/>
</dbReference>
<evidence type="ECO:0000256" key="4">
    <source>
        <dbReference type="ARBA" id="ARBA00022723"/>
    </source>
</evidence>
<comment type="caution">
    <text evidence="10">The sequence shown here is derived from an EMBL/GenBank/DDBJ whole genome shotgun (WGS) entry which is preliminary data.</text>
</comment>
<evidence type="ECO:0000256" key="5">
    <source>
        <dbReference type="ARBA" id="ARBA00022771"/>
    </source>
</evidence>
<dbReference type="Gene3D" id="3.30.40.10">
    <property type="entry name" value="Zinc/RING finger domain, C3HC4 (zinc finger)"/>
    <property type="match status" value="1"/>
</dbReference>
<dbReference type="AlphaFoldDB" id="A0A2U1PTK2"/>
<dbReference type="SUPFAM" id="SSF57850">
    <property type="entry name" value="RING/U-box"/>
    <property type="match status" value="1"/>
</dbReference>
<keyword evidence="4" id="KW-0479">Metal-binding</keyword>
<evidence type="ECO:0000256" key="7">
    <source>
        <dbReference type="ARBA" id="ARBA00022833"/>
    </source>
</evidence>
<dbReference type="InterPro" id="IPR001841">
    <property type="entry name" value="Znf_RING"/>
</dbReference>